<dbReference type="AlphaFoldDB" id="A0A5N6IUR5"/>
<evidence type="ECO:0000256" key="1">
    <source>
        <dbReference type="SAM" id="MobiDB-lite"/>
    </source>
</evidence>
<organism evidence="2 3">
    <name type="scientific">Aspergillus minisclerotigenes</name>
    <dbReference type="NCBI Taxonomy" id="656917"/>
    <lineage>
        <taxon>Eukaryota</taxon>
        <taxon>Fungi</taxon>
        <taxon>Dikarya</taxon>
        <taxon>Ascomycota</taxon>
        <taxon>Pezizomycotina</taxon>
        <taxon>Eurotiomycetes</taxon>
        <taxon>Eurotiomycetidae</taxon>
        <taxon>Eurotiales</taxon>
        <taxon>Aspergillaceae</taxon>
        <taxon>Aspergillus</taxon>
        <taxon>Aspergillus subgen. Circumdati</taxon>
    </lineage>
</organism>
<evidence type="ECO:0000313" key="3">
    <source>
        <dbReference type="Proteomes" id="UP000326289"/>
    </source>
</evidence>
<keyword evidence="3" id="KW-1185">Reference proteome</keyword>
<dbReference type="Proteomes" id="UP000326289">
    <property type="component" value="Unassembled WGS sequence"/>
</dbReference>
<reference evidence="2 3" key="1">
    <citation type="submission" date="2019-04" db="EMBL/GenBank/DDBJ databases">
        <title>Fungal friends and foes A comparative genomics study of 23 Aspergillus species from section Flavi.</title>
        <authorList>
            <consortium name="DOE Joint Genome Institute"/>
            <person name="Kjaerbolling I."/>
            <person name="Vesth T.C."/>
            <person name="Frisvad J.C."/>
            <person name="Nybo J.L."/>
            <person name="Theobald S."/>
            <person name="Kildgaard S."/>
            <person name="Petersen T.I."/>
            <person name="Kuo A."/>
            <person name="Sato A."/>
            <person name="Lyhne E.K."/>
            <person name="Kogle M.E."/>
            <person name="Wiebenga A."/>
            <person name="Kun R.S."/>
            <person name="Lubbers R.J."/>
            <person name="Makela M.R."/>
            <person name="Barry K."/>
            <person name="Chovatia M."/>
            <person name="Clum A."/>
            <person name="Daum C."/>
            <person name="Haridas S."/>
            <person name="He G."/>
            <person name="LaButti K."/>
            <person name="Lipzen A."/>
            <person name="Mondo S."/>
            <person name="Pangilinan J."/>
            <person name="Riley R."/>
            <person name="Salamov A."/>
            <person name="Simmons B.A."/>
            <person name="Magnuson J.K."/>
            <person name="Henrissat B."/>
            <person name="Mortensen U.H."/>
            <person name="Larsen T.O."/>
            <person name="De vries R.P."/>
            <person name="Grigoriev I.V."/>
            <person name="Machida M."/>
            <person name="Baker S.E."/>
            <person name="Andersen M.R."/>
        </authorList>
    </citation>
    <scope>NUCLEOTIDE SEQUENCE [LARGE SCALE GENOMIC DNA]</scope>
    <source>
        <strain evidence="2 3">CBS 117635</strain>
    </source>
</reference>
<proteinExistence type="predicted"/>
<feature type="compositionally biased region" description="Basic residues" evidence="1">
    <location>
        <begin position="795"/>
        <end position="815"/>
    </location>
</feature>
<feature type="region of interest" description="Disordered" evidence="1">
    <location>
        <begin position="772"/>
        <end position="815"/>
    </location>
</feature>
<dbReference type="EMBL" id="ML732838">
    <property type="protein sequence ID" value="KAB8269947.1"/>
    <property type="molecule type" value="Genomic_DNA"/>
</dbReference>
<evidence type="ECO:0000313" key="2">
    <source>
        <dbReference type="EMBL" id="KAB8269947.1"/>
    </source>
</evidence>
<gene>
    <name evidence="2" type="ORF">BDV30DRAFT_229418</name>
</gene>
<sequence length="815" mass="89388">MESSALIPNQAAPGFGQQGTVDWTQLGKSTVALSVEILSRLSQAEVQPLTFAVGQAIFSRFQLPPSTQLKIHTVLRNHKPFSSFSNMLWFGFGIKHVVRSLVESEQGMTCVALCGGLSVAYDRFYCAQVLRSMAHIQGAPKDLSPSIAQWSNLVDTCSGTLRSSDFPNIVEGFSRLWYNGEGPDAWKRHGATSPHDLGKALSTLADISSGALQSATFVGGADCAWVAAIAEWVLGLTIEVFNAGTGDCLYHKLGNNNHETGQVKILRTFDTQYSMVHVRDTTCFLPSGTEIFHANTERGGYIFAGGWSSWSTILSDTFPADSLELLSSSKAGLAFASVLHKAADQINTELGGKKNILEILPELKPVLSKPGSEYSVPEADKVIKSACGCSYCQNLTEAGTSMTTRPREVCLYRIAITILGYLWILARVHLHDNIRPSSSGLRSLYFLLMSSYPYLAYPSIRRVSQNFKNNVLATILHTMTGIPVQGEPSLEASAISESGLSICCASLLIPNLPPIEVATFHLIPGHIQKDGAFFREVYDLNPKLGIRLEEDTVMKLTFDEKLRLMTSFRQNKSLPEFLVKETIQNQTLQANYSWQYRLFNDQLRNKHPTSGSASTASTKMLVTAFGSAELQRLLFQGISLPHCKSRRMKATTTDNRTVSGACCSVTEDILRQMRNPSSRFPCPGEWVLLDIGSQKIPGSYDGEEFPTKLYLGSLVELYSLLCNSEPGKHLKLASPSEIIIANDITILKSDGKGTENSNTKPRLENIDEDVLGAIEIDKTSPAPSLPSPLPQETKSKKRKSTGGTRRKGKRRARAR</sequence>
<accession>A0A5N6IUR5</accession>
<name>A0A5N6IUR5_9EURO</name>
<protein>
    <submittedName>
        <fullName evidence="2">Uncharacterized protein</fullName>
    </submittedName>
</protein>